<dbReference type="AlphaFoldDB" id="A0A3M9MLP5"/>
<keyword evidence="1" id="KW-0732">Signal</keyword>
<sequence length="137" mass="15065">MKNTLLLLFLSLFLFSCFDKEDAPAVLPSGTYTGTFQRSSPIADYPRANVTLVFDGNSFSGSSDHLKYPAIGQGTYQVNGQEVTFKNASFMTAEFDWTLILDGAFALSTNQEGGITLTRKTGEVTDVYHLVRQSETN</sequence>
<dbReference type="PROSITE" id="PS51257">
    <property type="entry name" value="PROKAR_LIPOPROTEIN"/>
    <property type="match status" value="1"/>
</dbReference>
<keyword evidence="3" id="KW-1185">Reference proteome</keyword>
<organism evidence="2 3">
    <name type="scientific">Rufibacter latericius</name>
    <dbReference type="NCBI Taxonomy" id="2487040"/>
    <lineage>
        <taxon>Bacteria</taxon>
        <taxon>Pseudomonadati</taxon>
        <taxon>Bacteroidota</taxon>
        <taxon>Cytophagia</taxon>
        <taxon>Cytophagales</taxon>
        <taxon>Hymenobacteraceae</taxon>
        <taxon>Rufibacter</taxon>
    </lineage>
</organism>
<dbReference type="EMBL" id="RJJD01000008">
    <property type="protein sequence ID" value="RNI25803.1"/>
    <property type="molecule type" value="Genomic_DNA"/>
</dbReference>
<feature type="chain" id="PRO_5018226731" description="Lipocalin-like domain-containing protein" evidence="1">
    <location>
        <begin position="20"/>
        <end position="137"/>
    </location>
</feature>
<evidence type="ECO:0008006" key="4">
    <source>
        <dbReference type="Google" id="ProtNLM"/>
    </source>
</evidence>
<name>A0A3M9MLP5_9BACT</name>
<proteinExistence type="predicted"/>
<dbReference type="RefSeq" id="WP_123127428.1">
    <property type="nucleotide sequence ID" value="NZ_RJJD01000008.1"/>
</dbReference>
<accession>A0A3M9MLP5</accession>
<comment type="caution">
    <text evidence="2">The sequence shown here is derived from an EMBL/GenBank/DDBJ whole genome shotgun (WGS) entry which is preliminary data.</text>
</comment>
<evidence type="ECO:0000313" key="2">
    <source>
        <dbReference type="EMBL" id="RNI25803.1"/>
    </source>
</evidence>
<gene>
    <name evidence="2" type="ORF">EFB08_13215</name>
</gene>
<evidence type="ECO:0000256" key="1">
    <source>
        <dbReference type="SAM" id="SignalP"/>
    </source>
</evidence>
<reference evidence="2 3" key="1">
    <citation type="submission" date="2018-11" db="EMBL/GenBank/DDBJ databases">
        <title>Rufibacter latericius sp. nov., isolated from water in Baiyang Lake.</title>
        <authorList>
            <person name="Yang Y."/>
        </authorList>
    </citation>
    <scope>NUCLEOTIDE SEQUENCE [LARGE SCALE GENOMIC DNA]</scope>
    <source>
        <strain evidence="2 3">R-22-1c-1</strain>
    </source>
</reference>
<feature type="signal peptide" evidence="1">
    <location>
        <begin position="1"/>
        <end position="19"/>
    </location>
</feature>
<dbReference type="Proteomes" id="UP000272117">
    <property type="component" value="Unassembled WGS sequence"/>
</dbReference>
<evidence type="ECO:0000313" key="3">
    <source>
        <dbReference type="Proteomes" id="UP000272117"/>
    </source>
</evidence>
<dbReference type="OrthoDB" id="708590at2"/>
<protein>
    <recommendedName>
        <fullName evidence="4">Lipocalin-like domain-containing protein</fullName>
    </recommendedName>
</protein>